<feature type="domain" description="Gamma tubulin complex component C-terminal" evidence="6">
    <location>
        <begin position="128"/>
        <end position="277"/>
    </location>
</feature>
<dbReference type="Gene3D" id="1.20.120.1900">
    <property type="entry name" value="Gamma-tubulin complex, C-terminal domain"/>
    <property type="match status" value="1"/>
</dbReference>
<dbReference type="GO" id="GO:0000930">
    <property type="term" value="C:gamma-tubulin complex"/>
    <property type="evidence" value="ECO:0007669"/>
    <property type="project" value="UniProtKB-ARBA"/>
</dbReference>
<dbReference type="InterPro" id="IPR040457">
    <property type="entry name" value="GCP_C"/>
</dbReference>
<evidence type="ECO:0000256" key="3">
    <source>
        <dbReference type="ARBA" id="ARBA00022490"/>
    </source>
</evidence>
<evidence type="ECO:0000256" key="4">
    <source>
        <dbReference type="ARBA" id="ARBA00022701"/>
    </source>
</evidence>
<dbReference type="GO" id="GO:0005816">
    <property type="term" value="C:spindle pole body"/>
    <property type="evidence" value="ECO:0007669"/>
    <property type="project" value="UniProtKB-ARBA"/>
</dbReference>
<keyword evidence="5" id="KW-0206">Cytoskeleton</keyword>
<accession>A0AAD5TZQ4</accession>
<evidence type="ECO:0000256" key="2">
    <source>
        <dbReference type="ARBA" id="ARBA00010337"/>
    </source>
</evidence>
<organism evidence="7 8">
    <name type="scientific">Clydaea vesicula</name>
    <dbReference type="NCBI Taxonomy" id="447962"/>
    <lineage>
        <taxon>Eukaryota</taxon>
        <taxon>Fungi</taxon>
        <taxon>Fungi incertae sedis</taxon>
        <taxon>Chytridiomycota</taxon>
        <taxon>Chytridiomycota incertae sedis</taxon>
        <taxon>Chytridiomycetes</taxon>
        <taxon>Lobulomycetales</taxon>
        <taxon>Lobulomycetaceae</taxon>
        <taxon>Clydaea</taxon>
    </lineage>
</organism>
<dbReference type="AlphaFoldDB" id="A0AAD5TZQ4"/>
<dbReference type="Pfam" id="PF04130">
    <property type="entry name" value="GCP_C_terminal"/>
    <property type="match status" value="1"/>
</dbReference>
<gene>
    <name evidence="7" type="ORF">HK099_004853</name>
</gene>
<dbReference type="GO" id="GO:0005874">
    <property type="term" value="C:microtubule"/>
    <property type="evidence" value="ECO:0007669"/>
    <property type="project" value="UniProtKB-KW"/>
</dbReference>
<evidence type="ECO:0000313" key="8">
    <source>
        <dbReference type="Proteomes" id="UP001211065"/>
    </source>
</evidence>
<evidence type="ECO:0000259" key="6">
    <source>
        <dbReference type="Pfam" id="PF04130"/>
    </source>
</evidence>
<evidence type="ECO:0000313" key="7">
    <source>
        <dbReference type="EMBL" id="KAJ3218989.1"/>
    </source>
</evidence>
<dbReference type="EMBL" id="JADGJW010000357">
    <property type="protein sequence ID" value="KAJ3218989.1"/>
    <property type="molecule type" value="Genomic_DNA"/>
</dbReference>
<name>A0AAD5TZQ4_9FUNG</name>
<comment type="subcellular location">
    <subcellularLocation>
        <location evidence="1">Cytoplasm</location>
        <location evidence="1">Cytoskeleton</location>
    </subcellularLocation>
</comment>
<dbReference type="Proteomes" id="UP001211065">
    <property type="component" value="Unassembled WGS sequence"/>
</dbReference>
<reference evidence="7" key="1">
    <citation type="submission" date="2020-05" db="EMBL/GenBank/DDBJ databases">
        <title>Phylogenomic resolution of chytrid fungi.</title>
        <authorList>
            <person name="Stajich J.E."/>
            <person name="Amses K."/>
            <person name="Simmons R."/>
            <person name="Seto K."/>
            <person name="Myers J."/>
            <person name="Bonds A."/>
            <person name="Quandt C.A."/>
            <person name="Barry K."/>
            <person name="Liu P."/>
            <person name="Grigoriev I."/>
            <person name="Longcore J.E."/>
            <person name="James T.Y."/>
        </authorList>
    </citation>
    <scope>NUCLEOTIDE SEQUENCE</scope>
    <source>
        <strain evidence="7">JEL0476</strain>
    </source>
</reference>
<keyword evidence="4" id="KW-0493">Microtubule</keyword>
<dbReference type="InterPro" id="IPR042241">
    <property type="entry name" value="GCP_C_sf"/>
</dbReference>
<dbReference type="GO" id="GO:0043015">
    <property type="term" value="F:gamma-tubulin binding"/>
    <property type="evidence" value="ECO:0007669"/>
    <property type="project" value="InterPro"/>
</dbReference>
<comment type="caution">
    <text evidence="7">The sequence shown here is derived from an EMBL/GenBank/DDBJ whole genome shotgun (WGS) entry which is preliminary data.</text>
</comment>
<comment type="similarity">
    <text evidence="2">Belongs to the TUBGCP family.</text>
</comment>
<keyword evidence="8" id="KW-1185">Reference proteome</keyword>
<keyword evidence="3" id="KW-0963">Cytoplasm</keyword>
<evidence type="ECO:0000256" key="5">
    <source>
        <dbReference type="ARBA" id="ARBA00023212"/>
    </source>
</evidence>
<evidence type="ECO:0000256" key="1">
    <source>
        <dbReference type="ARBA" id="ARBA00004245"/>
    </source>
</evidence>
<sequence>MRNYIPKYIMVHTCEQILFAGKAVATMEKKQELILDKVILNDILDQLVRTLPNAATNFEWDNRKFELSVQNWKDFVSNELWNFVVDNDLSENLNDFRSIFLLGEGQVFQEFISEYEESQSNALKNFSKSTEYGTFTHVLESNFQKLYQLFFEVDLPDGKKRVNKKDFESAVQLKDIILDSIMKGLFLEKEEKKENKINLKIMKMFTICDEFTTLINFKLEENHIGEYYSGRDDPKMLAVEFQEISDSLFRIFDGAKDGEISNYLELLLTRLDFNRWFSVGNLNLSI</sequence>
<protein>
    <recommendedName>
        <fullName evidence="6">Gamma tubulin complex component C-terminal domain-containing protein</fullName>
    </recommendedName>
</protein>
<proteinExistence type="inferred from homology"/>
<dbReference type="GO" id="GO:0007020">
    <property type="term" value="P:microtubule nucleation"/>
    <property type="evidence" value="ECO:0007669"/>
    <property type="project" value="UniProtKB-ARBA"/>
</dbReference>